<dbReference type="Pfam" id="PF13520">
    <property type="entry name" value="AA_permease_2"/>
    <property type="match status" value="1"/>
</dbReference>
<evidence type="ECO:0000256" key="1">
    <source>
        <dbReference type="ARBA" id="ARBA00004141"/>
    </source>
</evidence>
<evidence type="ECO:0000256" key="2">
    <source>
        <dbReference type="ARBA" id="ARBA00022448"/>
    </source>
</evidence>
<dbReference type="Proteomes" id="UP000264702">
    <property type="component" value="Unassembled WGS sequence"/>
</dbReference>
<keyword evidence="8" id="KW-1185">Reference proteome</keyword>
<feature type="transmembrane region" description="Helical" evidence="6">
    <location>
        <begin position="488"/>
        <end position="505"/>
    </location>
</feature>
<feature type="transmembrane region" description="Helical" evidence="6">
    <location>
        <begin position="403"/>
        <end position="421"/>
    </location>
</feature>
<protein>
    <submittedName>
        <fullName evidence="7">Amino acid permease</fullName>
    </submittedName>
</protein>
<dbReference type="PANTHER" id="PTHR43243">
    <property type="entry name" value="INNER MEMBRANE TRANSPORTER YGJI-RELATED"/>
    <property type="match status" value="1"/>
</dbReference>
<feature type="transmembrane region" description="Helical" evidence="6">
    <location>
        <begin position="230"/>
        <end position="250"/>
    </location>
</feature>
<keyword evidence="4 6" id="KW-1133">Transmembrane helix</keyword>
<feature type="transmembrane region" description="Helical" evidence="6">
    <location>
        <begin position="433"/>
        <end position="451"/>
    </location>
</feature>
<evidence type="ECO:0000256" key="3">
    <source>
        <dbReference type="ARBA" id="ARBA00022692"/>
    </source>
</evidence>
<dbReference type="EMBL" id="QVQT01000003">
    <property type="protein sequence ID" value="RFU17273.1"/>
    <property type="molecule type" value="Genomic_DNA"/>
</dbReference>
<keyword evidence="3 6" id="KW-0812">Transmembrane</keyword>
<dbReference type="OrthoDB" id="9762947at2"/>
<gene>
    <name evidence="7" type="ORF">D0Y96_10080</name>
</gene>
<name>A0A372IRX2_9BACT</name>
<dbReference type="GO" id="GO:0016020">
    <property type="term" value="C:membrane"/>
    <property type="evidence" value="ECO:0007669"/>
    <property type="project" value="UniProtKB-SubCell"/>
</dbReference>
<feature type="transmembrane region" description="Helical" evidence="6">
    <location>
        <begin position="463"/>
        <end position="482"/>
    </location>
</feature>
<evidence type="ECO:0000256" key="6">
    <source>
        <dbReference type="SAM" id="Phobius"/>
    </source>
</evidence>
<proteinExistence type="predicted"/>
<feature type="transmembrane region" description="Helical" evidence="6">
    <location>
        <begin position="198"/>
        <end position="218"/>
    </location>
</feature>
<reference evidence="7 8" key="1">
    <citation type="submission" date="2018-08" db="EMBL/GenBank/DDBJ databases">
        <title>Acidipila sp. 4G-K13, an acidobacterium isolated from forest soil.</title>
        <authorList>
            <person name="Gao Z.-H."/>
            <person name="Qiu L.-H."/>
        </authorList>
    </citation>
    <scope>NUCLEOTIDE SEQUENCE [LARGE SCALE GENOMIC DNA]</scope>
    <source>
        <strain evidence="7 8">4G-K13</strain>
    </source>
</reference>
<feature type="transmembrane region" description="Helical" evidence="6">
    <location>
        <begin position="353"/>
        <end position="382"/>
    </location>
</feature>
<evidence type="ECO:0000256" key="4">
    <source>
        <dbReference type="ARBA" id="ARBA00022989"/>
    </source>
</evidence>
<dbReference type="InterPro" id="IPR002293">
    <property type="entry name" value="AA/rel_permease1"/>
</dbReference>
<keyword evidence="2" id="KW-0813">Transport</keyword>
<feature type="transmembrane region" description="Helical" evidence="6">
    <location>
        <begin position="121"/>
        <end position="142"/>
    </location>
</feature>
<keyword evidence="5 6" id="KW-0472">Membrane</keyword>
<comment type="caution">
    <text evidence="7">The sequence shown here is derived from an EMBL/GenBank/DDBJ whole genome shotgun (WGS) entry which is preliminary data.</text>
</comment>
<feature type="transmembrane region" description="Helical" evidence="6">
    <location>
        <begin position="301"/>
        <end position="323"/>
    </location>
</feature>
<feature type="transmembrane region" description="Helical" evidence="6">
    <location>
        <begin position="89"/>
        <end position="109"/>
    </location>
</feature>
<dbReference type="PIRSF" id="PIRSF006060">
    <property type="entry name" value="AA_transporter"/>
    <property type="match status" value="1"/>
</dbReference>
<dbReference type="Gene3D" id="1.20.1740.10">
    <property type="entry name" value="Amino acid/polyamine transporter I"/>
    <property type="match status" value="1"/>
</dbReference>
<feature type="transmembrane region" description="Helical" evidence="6">
    <location>
        <begin position="34"/>
        <end position="56"/>
    </location>
</feature>
<evidence type="ECO:0000313" key="8">
    <source>
        <dbReference type="Proteomes" id="UP000264702"/>
    </source>
</evidence>
<sequence length="515" mass="55918">MPKQLLACKSIDKLISDSENPEHSLRKTLGPVSLTALGIGAVIGSGIFTVIGTAIAGEKFDTSSIFNTPLLDYIVHHTALAGRPGAGPALALSLVLVAIVCAFTGLCYAELASMIPIAGSAYTYTYATMGELIAWIIGWDLILEYAFSNMAVCVGFAAHIVDFLDWFGIHPSARWISPAYLPSGLQDFQGHTLYTPGWHFGFNLPAFLIVMLLTIVLVRGIRESAETNNIMVLLKIAAIIIFIAVGSHFIHPDNWHPFYPNGWSGVLTGGSIIFFTYIGFDSVSTAAEECRNPQRDVPIGILATLVVCTVLYIGVAVVLTGLVKWSTLVDDAAPVVNALRRISVTQGGHTLHWVHLIVLIGALLGMISSILVFQIGQARVWFAMSRDRLLPSIFSRVHPRFRTPAVSTWVAGFVVGLPAGLLDIGTFSDLSNIGTLFAFVLVSAGVLILRYKDPGRHRGFRCPGGPVLPVLSIIFCILLMAGLPIMTWLRFFLWLAIGLVIYFTYSRKRSEFAGQ</sequence>
<feature type="transmembrane region" description="Helical" evidence="6">
    <location>
        <begin position="262"/>
        <end position="280"/>
    </location>
</feature>
<evidence type="ECO:0000256" key="5">
    <source>
        <dbReference type="ARBA" id="ARBA00023136"/>
    </source>
</evidence>
<dbReference type="AlphaFoldDB" id="A0A372IRX2"/>
<accession>A0A372IRX2</accession>
<comment type="subcellular location">
    <subcellularLocation>
        <location evidence="1">Membrane</location>
        <topology evidence="1">Multi-pass membrane protein</topology>
    </subcellularLocation>
</comment>
<evidence type="ECO:0000313" key="7">
    <source>
        <dbReference type="EMBL" id="RFU17273.1"/>
    </source>
</evidence>
<dbReference type="GO" id="GO:0015171">
    <property type="term" value="F:amino acid transmembrane transporter activity"/>
    <property type="evidence" value="ECO:0007669"/>
    <property type="project" value="TreeGrafter"/>
</dbReference>
<organism evidence="7 8">
    <name type="scientific">Paracidobacterium acidisoli</name>
    <dbReference type="NCBI Taxonomy" id="2303751"/>
    <lineage>
        <taxon>Bacteria</taxon>
        <taxon>Pseudomonadati</taxon>
        <taxon>Acidobacteriota</taxon>
        <taxon>Terriglobia</taxon>
        <taxon>Terriglobales</taxon>
        <taxon>Acidobacteriaceae</taxon>
        <taxon>Paracidobacterium</taxon>
    </lineage>
</organism>
<dbReference type="PANTHER" id="PTHR43243:SF4">
    <property type="entry name" value="CATIONIC AMINO ACID TRANSPORTER 4"/>
    <property type="match status" value="1"/>
</dbReference>